<accession>A0A8H4H9S8</accession>
<proteinExistence type="predicted"/>
<dbReference type="PANTHER" id="PTHR10131:SF94">
    <property type="entry name" value="TNF RECEPTOR-ASSOCIATED FACTOR 4"/>
    <property type="match status" value="1"/>
</dbReference>
<evidence type="ECO:0000256" key="4">
    <source>
        <dbReference type="PROSITE-ProRule" id="PRU00207"/>
    </source>
</evidence>
<feature type="zinc finger region" description="TRAF-type" evidence="4">
    <location>
        <begin position="200"/>
        <end position="254"/>
    </location>
</feature>
<keyword evidence="3 4" id="KW-0862">Zinc</keyword>
<evidence type="ECO:0000313" key="9">
    <source>
        <dbReference type="EMBL" id="KAF4244913.1"/>
    </source>
</evidence>
<dbReference type="Gene3D" id="3.30.40.10">
    <property type="entry name" value="Zinc/RING finger domain, C3HC4 (zinc finger)"/>
    <property type="match status" value="3"/>
</dbReference>
<sequence length="473" mass="52810">MNLEELLMMESSCDREEIVDLRALEYVSNYDDHLMCAICHCPFIRPVRLQCDHVFCQKCLNSAITTFAAGRDDFTCPSCRTPTRDVYLNVPRLLINMCDDVRVKCPFSNEGCKEIVPRGHVQAHVDKYCGYRLMDCPGTLCDKKTRKKDLSPDKKCMHEIHQCSRCEEEVMEQDYEVGAMPRPSSYFVVNRVSFPFIQEHVKELCPSLRTTCPDCQTTVFRKVLRDHIETCPEAIHACAASKYGCPVKVKRADLATHEQICPLIAMGPYFEAQNARLDSLELTIRHLQQRNEIFEDGIANIRSTLLDASHALPGQNTEMRLSPSGQSGSSSPPRLSGSPSHADHSSAISSNAATTTYLLALHESLREEVGQLSHAITDLDARASMAIMNECLRIKEDMAHTNAAVSSIRMQIQWLMNPRLHQSQRTIGMRGNNGSNSNDESRAGQLGSSSSGSSSGLLRPRRPSDSGREGTKL</sequence>
<evidence type="ECO:0000256" key="6">
    <source>
        <dbReference type="SAM" id="MobiDB-lite"/>
    </source>
</evidence>
<evidence type="ECO:0000259" key="8">
    <source>
        <dbReference type="PROSITE" id="PS50145"/>
    </source>
</evidence>
<reference evidence="9" key="1">
    <citation type="journal article" date="2020" name="bioRxiv">
        <title>Genomic and phenotypic heterogeneity of clinical isolates of the human pathogens Aspergillus fumigatus, Aspergillus lentulus and Aspergillus fumigatiaffinis.</title>
        <authorList>
            <person name="dos Santos R.A.C."/>
            <person name="Steenwyk J.L."/>
            <person name="Rivero-Menendez O."/>
            <person name="Mead M.E."/>
            <person name="Silva L.P."/>
            <person name="Bastos R.W."/>
            <person name="Alastruey-Izquierdo A."/>
            <person name="Goldman G.H."/>
            <person name="Rokas A."/>
        </authorList>
    </citation>
    <scope>NUCLEOTIDE SEQUENCE</scope>
    <source>
        <strain evidence="9">CNM-CM6805</strain>
    </source>
</reference>
<comment type="caution">
    <text evidence="9">The sequence shown here is derived from an EMBL/GenBank/DDBJ whole genome shotgun (WGS) entry which is preliminary data.</text>
</comment>
<feature type="compositionally biased region" description="Basic and acidic residues" evidence="6">
    <location>
        <begin position="462"/>
        <end position="473"/>
    </location>
</feature>
<dbReference type="InterPro" id="IPR017907">
    <property type="entry name" value="Znf_RING_CS"/>
</dbReference>
<keyword evidence="10" id="KW-1185">Reference proteome</keyword>
<dbReference type="InterPro" id="IPR001293">
    <property type="entry name" value="Znf_TRAF"/>
</dbReference>
<dbReference type="Proteomes" id="UP000653565">
    <property type="component" value="Unassembled WGS sequence"/>
</dbReference>
<feature type="domain" description="RING-type" evidence="7">
    <location>
        <begin position="36"/>
        <end position="80"/>
    </location>
</feature>
<dbReference type="EMBL" id="JAAAPX010000004">
    <property type="protein sequence ID" value="KAF4244913.1"/>
    <property type="molecule type" value="Genomic_DNA"/>
</dbReference>
<dbReference type="PANTHER" id="PTHR10131">
    <property type="entry name" value="TNF RECEPTOR ASSOCIATED FACTOR"/>
    <property type="match status" value="1"/>
</dbReference>
<dbReference type="OrthoDB" id="1630758at2759"/>
<protein>
    <recommendedName>
        <fullName evidence="11">TRAF-like signal transducer</fullName>
    </recommendedName>
</protein>
<keyword evidence="1 4" id="KW-0479">Metal-binding</keyword>
<dbReference type="InterPro" id="IPR027370">
    <property type="entry name" value="Znf-RING_euk"/>
</dbReference>
<gene>
    <name evidence="9" type="ORF">CNMCM6805_007375</name>
</gene>
<dbReference type="SUPFAM" id="SSF49599">
    <property type="entry name" value="TRAF domain-like"/>
    <property type="match status" value="2"/>
</dbReference>
<dbReference type="InterPro" id="IPR001841">
    <property type="entry name" value="Znf_RING"/>
</dbReference>
<feature type="compositionally biased region" description="Low complexity" evidence="6">
    <location>
        <begin position="446"/>
        <end position="458"/>
    </location>
</feature>
<feature type="compositionally biased region" description="Polar residues" evidence="6">
    <location>
        <begin position="426"/>
        <end position="438"/>
    </location>
</feature>
<dbReference type="PROSITE" id="PS50089">
    <property type="entry name" value="ZF_RING_2"/>
    <property type="match status" value="1"/>
</dbReference>
<evidence type="ECO:0008006" key="11">
    <source>
        <dbReference type="Google" id="ProtNLM"/>
    </source>
</evidence>
<evidence type="ECO:0000256" key="1">
    <source>
        <dbReference type="ARBA" id="ARBA00022723"/>
    </source>
</evidence>
<evidence type="ECO:0000259" key="7">
    <source>
        <dbReference type="PROSITE" id="PS50089"/>
    </source>
</evidence>
<name>A0A8H4H9S8_9EURO</name>
<dbReference type="InterPro" id="IPR013083">
    <property type="entry name" value="Znf_RING/FYVE/PHD"/>
</dbReference>
<evidence type="ECO:0000313" key="10">
    <source>
        <dbReference type="Proteomes" id="UP000653565"/>
    </source>
</evidence>
<dbReference type="Pfam" id="PF13445">
    <property type="entry name" value="zf-RING_UBOX"/>
    <property type="match status" value="1"/>
</dbReference>
<dbReference type="AlphaFoldDB" id="A0A8H4H9S8"/>
<dbReference type="GO" id="GO:0008270">
    <property type="term" value="F:zinc ion binding"/>
    <property type="evidence" value="ECO:0007669"/>
    <property type="project" value="UniProtKB-KW"/>
</dbReference>
<dbReference type="PROSITE" id="PS00518">
    <property type="entry name" value="ZF_RING_1"/>
    <property type="match status" value="1"/>
</dbReference>
<dbReference type="SUPFAM" id="SSF57850">
    <property type="entry name" value="RING/U-box"/>
    <property type="match status" value="1"/>
</dbReference>
<dbReference type="Pfam" id="PF02176">
    <property type="entry name" value="zf-TRAF"/>
    <property type="match status" value="2"/>
</dbReference>
<organism evidence="9 10">
    <name type="scientific">Aspergillus fumigatiaffinis</name>
    <dbReference type="NCBI Taxonomy" id="340414"/>
    <lineage>
        <taxon>Eukaryota</taxon>
        <taxon>Fungi</taxon>
        <taxon>Dikarya</taxon>
        <taxon>Ascomycota</taxon>
        <taxon>Pezizomycotina</taxon>
        <taxon>Eurotiomycetes</taxon>
        <taxon>Eurotiomycetidae</taxon>
        <taxon>Eurotiales</taxon>
        <taxon>Aspergillaceae</taxon>
        <taxon>Aspergillus</taxon>
        <taxon>Aspergillus subgen. Fumigati</taxon>
    </lineage>
</organism>
<feature type="region of interest" description="Disordered" evidence="6">
    <location>
        <begin position="315"/>
        <end position="347"/>
    </location>
</feature>
<evidence type="ECO:0000256" key="5">
    <source>
        <dbReference type="SAM" id="Coils"/>
    </source>
</evidence>
<reference evidence="9" key="2">
    <citation type="submission" date="2020-04" db="EMBL/GenBank/DDBJ databases">
        <authorList>
            <person name="Santos R.A.C."/>
            <person name="Steenwyk J.L."/>
            <person name="Rivero-Menendez O."/>
            <person name="Mead M.E."/>
            <person name="Silva L.P."/>
            <person name="Bastos R.W."/>
            <person name="Alastruey-Izquierdo A."/>
            <person name="Goldman G.H."/>
            <person name="Rokas A."/>
        </authorList>
    </citation>
    <scope>NUCLEOTIDE SEQUENCE</scope>
    <source>
        <strain evidence="9">CNM-CM6805</strain>
    </source>
</reference>
<keyword evidence="5" id="KW-0175">Coiled coil</keyword>
<keyword evidence="2 4" id="KW-0863">Zinc-finger</keyword>
<dbReference type="PROSITE" id="PS50145">
    <property type="entry name" value="ZF_TRAF"/>
    <property type="match status" value="1"/>
</dbReference>
<evidence type="ECO:0000256" key="3">
    <source>
        <dbReference type="ARBA" id="ARBA00022833"/>
    </source>
</evidence>
<feature type="coiled-coil region" evidence="5">
    <location>
        <begin position="270"/>
        <end position="297"/>
    </location>
</feature>
<evidence type="ECO:0000256" key="2">
    <source>
        <dbReference type="ARBA" id="ARBA00022771"/>
    </source>
</evidence>
<feature type="region of interest" description="Disordered" evidence="6">
    <location>
        <begin position="426"/>
        <end position="473"/>
    </location>
</feature>
<feature type="compositionally biased region" description="Low complexity" evidence="6">
    <location>
        <begin position="320"/>
        <end position="347"/>
    </location>
</feature>
<feature type="domain" description="TRAF-type" evidence="8">
    <location>
        <begin position="200"/>
        <end position="254"/>
    </location>
</feature>
<dbReference type="SMART" id="SM00184">
    <property type="entry name" value="RING"/>
    <property type="match status" value="1"/>
</dbReference>